<evidence type="ECO:0000313" key="2">
    <source>
        <dbReference type="EMBL" id="KTD52905.1"/>
    </source>
</evidence>
<accession>A0A378KP93</accession>
<dbReference type="Proteomes" id="UP000054639">
    <property type="component" value="Unassembled WGS sequence"/>
</dbReference>
<reference evidence="2 4" key="1">
    <citation type="submission" date="2015-11" db="EMBL/GenBank/DDBJ databases">
        <title>Genomic analysis of 38 Legionella species identifies large and diverse effector repertoires.</title>
        <authorList>
            <person name="Burstein D."/>
            <person name="Amaro F."/>
            <person name="Zusman T."/>
            <person name="Lifshitz Z."/>
            <person name="Cohen O."/>
            <person name="Gilbert J.A."/>
            <person name="Pupko T."/>
            <person name="Shuman H.A."/>
            <person name="Segal G."/>
        </authorList>
    </citation>
    <scope>NUCLEOTIDE SEQUENCE [LARGE SCALE GENOMIC DNA]</scope>
    <source>
        <strain evidence="2 4">ATCC 49507</strain>
    </source>
</reference>
<dbReference type="RefSeq" id="WP_058472925.1">
    <property type="nucleotide sequence ID" value="NZ_CAAAIL010000007.1"/>
</dbReference>
<evidence type="ECO:0008006" key="6">
    <source>
        <dbReference type="Google" id="ProtNLM"/>
    </source>
</evidence>
<evidence type="ECO:0000313" key="3">
    <source>
        <dbReference type="EMBL" id="STY16365.1"/>
    </source>
</evidence>
<dbReference type="OrthoDB" id="6221043at2"/>
<dbReference type="EMBL" id="LNYR01000006">
    <property type="protein sequence ID" value="KTD52905.1"/>
    <property type="molecule type" value="Genomic_DNA"/>
</dbReference>
<dbReference type="InterPro" id="IPR036908">
    <property type="entry name" value="RlpA-like_sf"/>
</dbReference>
<feature type="chain" id="PRO_5016657381" description="Lytic transglycosylase MltA domain-containing protein" evidence="1">
    <location>
        <begin position="19"/>
        <end position="358"/>
    </location>
</feature>
<organism evidence="3 5">
    <name type="scientific">Legionella quateirensis</name>
    <dbReference type="NCBI Taxonomy" id="45072"/>
    <lineage>
        <taxon>Bacteria</taxon>
        <taxon>Pseudomonadati</taxon>
        <taxon>Pseudomonadota</taxon>
        <taxon>Gammaproteobacteria</taxon>
        <taxon>Legionellales</taxon>
        <taxon>Legionellaceae</taxon>
        <taxon>Legionella</taxon>
    </lineage>
</organism>
<keyword evidence="1" id="KW-0732">Signal</keyword>
<reference evidence="3 5" key="2">
    <citation type="submission" date="2018-06" db="EMBL/GenBank/DDBJ databases">
        <authorList>
            <consortium name="Pathogen Informatics"/>
            <person name="Doyle S."/>
        </authorList>
    </citation>
    <scope>NUCLEOTIDE SEQUENCE [LARGE SCALE GENOMIC DNA]</scope>
    <source>
        <strain evidence="3 5">NCTC12376</strain>
    </source>
</reference>
<evidence type="ECO:0000313" key="5">
    <source>
        <dbReference type="Proteomes" id="UP000254230"/>
    </source>
</evidence>
<gene>
    <name evidence="2" type="ORF">Lqua_0738</name>
    <name evidence="3" type="ORF">NCTC12376_00146</name>
</gene>
<feature type="signal peptide" evidence="1">
    <location>
        <begin position="1"/>
        <end position="18"/>
    </location>
</feature>
<name>A0A378KP93_9GAMM</name>
<evidence type="ECO:0000313" key="4">
    <source>
        <dbReference type="Proteomes" id="UP000054639"/>
    </source>
</evidence>
<dbReference type="AlphaFoldDB" id="A0A378KP93"/>
<dbReference type="SUPFAM" id="SSF50685">
    <property type="entry name" value="Barwin-like endoglucanases"/>
    <property type="match status" value="1"/>
</dbReference>
<evidence type="ECO:0000256" key="1">
    <source>
        <dbReference type="SAM" id="SignalP"/>
    </source>
</evidence>
<dbReference type="Proteomes" id="UP000254230">
    <property type="component" value="Unassembled WGS sequence"/>
</dbReference>
<dbReference type="EMBL" id="UGOW01000001">
    <property type="protein sequence ID" value="STY16365.1"/>
    <property type="molecule type" value="Genomic_DNA"/>
</dbReference>
<protein>
    <recommendedName>
        <fullName evidence="6">Lytic transglycosylase MltA domain-containing protein</fullName>
    </recommendedName>
</protein>
<keyword evidence="4" id="KW-1185">Reference proteome</keyword>
<sequence>MNIRTLWLSLLFVQSTFAAPHFVQSAPFFNGTYDFKGAELCATAKQTLAYLNKGSSYDPQVIHGGKTVTISLTRVKATLEFICRNQEQLNDPAFVKQHFDFIRWYPDKNHAKQLSTNKPLLKNLPEDRILMTKYYVHLAKASLNKTSRMPYALYGLPADEHGLTIEEAELKPGLIRLKYGKQAILAGALKNQPVPVLAYLSREDLEAALLQGTVVADFGNNKKKIFNVHRTNNIAYDRTKAPYQQERYWYFKQVDGIKGYGKDADHKITVNPKVTFAADLKQFGLGKVLLVQYREQSGQLISRAGIMADTGGAFADNLYQVDYLAGSYPGKEAFYHETHHLPDYVEAYIMILKDVKSN</sequence>
<dbReference type="STRING" id="45072.Lqua_0738"/>
<proteinExistence type="predicted"/>